<evidence type="ECO:0000313" key="3">
    <source>
        <dbReference type="Proteomes" id="UP000279833"/>
    </source>
</evidence>
<evidence type="ECO:0000313" key="4">
    <source>
        <dbReference type="WBParaSite" id="SCUD_0000549501-mRNA-1"/>
    </source>
</evidence>
<gene>
    <name evidence="2" type="ORF">SCUD_LOCUS5495</name>
</gene>
<evidence type="ECO:0000259" key="1">
    <source>
        <dbReference type="PROSITE" id="PS50055"/>
    </source>
</evidence>
<organism evidence="4">
    <name type="scientific">Schistosoma curassoni</name>
    <dbReference type="NCBI Taxonomy" id="6186"/>
    <lineage>
        <taxon>Eukaryota</taxon>
        <taxon>Metazoa</taxon>
        <taxon>Spiralia</taxon>
        <taxon>Lophotrochozoa</taxon>
        <taxon>Platyhelminthes</taxon>
        <taxon>Trematoda</taxon>
        <taxon>Digenea</taxon>
        <taxon>Strigeidida</taxon>
        <taxon>Schistosomatoidea</taxon>
        <taxon>Schistosomatidae</taxon>
        <taxon>Schistosoma</taxon>
    </lineage>
</organism>
<reference evidence="4" key="1">
    <citation type="submission" date="2016-06" db="UniProtKB">
        <authorList>
            <consortium name="WormBaseParasite"/>
        </authorList>
    </citation>
    <scope>IDENTIFICATION</scope>
</reference>
<name>A0A183JS06_9TREM</name>
<feature type="domain" description="Tyrosine-protein phosphatase" evidence="1">
    <location>
        <begin position="99"/>
        <end position="148"/>
    </location>
</feature>
<dbReference type="PROSITE" id="PS50055">
    <property type="entry name" value="TYR_PHOSPHATASE_PTP"/>
    <property type="match status" value="1"/>
</dbReference>
<dbReference type="STRING" id="6186.A0A183JS06"/>
<evidence type="ECO:0000313" key="2">
    <source>
        <dbReference type="EMBL" id="VDO96186.1"/>
    </source>
</evidence>
<dbReference type="EMBL" id="UZAK01009152">
    <property type="protein sequence ID" value="VDO96186.1"/>
    <property type="molecule type" value="Genomic_DNA"/>
</dbReference>
<dbReference type="GO" id="GO:0004725">
    <property type="term" value="F:protein tyrosine phosphatase activity"/>
    <property type="evidence" value="ECO:0007669"/>
    <property type="project" value="InterPro"/>
</dbReference>
<dbReference type="PANTHER" id="PTHR19134:SF449">
    <property type="entry name" value="TYROSINE-PROTEIN PHOSPHATASE 1"/>
    <property type="match status" value="1"/>
</dbReference>
<dbReference type="WBParaSite" id="SCUD_0000549501-mRNA-1">
    <property type="protein sequence ID" value="SCUD_0000549501-mRNA-1"/>
    <property type="gene ID" value="SCUD_0000549501"/>
</dbReference>
<keyword evidence="3" id="KW-1185">Reference proteome</keyword>
<dbReference type="SUPFAM" id="SSF52799">
    <property type="entry name" value="(Phosphotyrosine protein) phosphatases II"/>
    <property type="match status" value="1"/>
</dbReference>
<dbReference type="Gene3D" id="3.90.190.10">
    <property type="entry name" value="Protein tyrosine phosphatase superfamily"/>
    <property type="match status" value="1"/>
</dbReference>
<dbReference type="AlphaFoldDB" id="A0A183JS06"/>
<dbReference type="Proteomes" id="UP000279833">
    <property type="component" value="Unassembled WGS sequence"/>
</dbReference>
<dbReference type="InterPro" id="IPR029021">
    <property type="entry name" value="Prot-tyrosine_phosphatase-like"/>
</dbReference>
<dbReference type="InterPro" id="IPR050348">
    <property type="entry name" value="Protein-Tyr_Phosphatase"/>
</dbReference>
<dbReference type="PANTHER" id="PTHR19134">
    <property type="entry name" value="RECEPTOR-TYPE TYROSINE-PROTEIN PHOSPHATASE"/>
    <property type="match status" value="1"/>
</dbReference>
<dbReference type="Pfam" id="PF00102">
    <property type="entry name" value="Y_phosphatase"/>
    <property type="match status" value="1"/>
</dbReference>
<protein>
    <submittedName>
        <fullName evidence="4">Tyrosine-protein phosphatase domain-containing protein</fullName>
    </submittedName>
</protein>
<reference evidence="2 3" key="2">
    <citation type="submission" date="2018-11" db="EMBL/GenBank/DDBJ databases">
        <authorList>
            <consortium name="Pathogen Informatics"/>
        </authorList>
    </citation>
    <scope>NUCLEOTIDE SEQUENCE [LARGE SCALE GENOMIC DNA]</scope>
    <source>
        <strain evidence="2">Dakar</strain>
        <strain evidence="3">Dakar, Senegal</strain>
    </source>
</reference>
<sequence>MVVGVNRRETVDLGFVLFGTRQQDVPVILRQMTLPGEFGPVLHSFTVHLTESLSNGSSFCCVKYHPISSVSDQNNNQQCNASITTSNSPHTPNSSAAFFFNGKPRYIATQGAVANSQDAFWRMIWQEKSAVIVMITKIMERGRVGHFC</sequence>
<dbReference type="InterPro" id="IPR000242">
    <property type="entry name" value="PTP_cat"/>
</dbReference>
<accession>A0A183JS06</accession>
<proteinExistence type="predicted"/>